<name>A0ABR3D5R2_NEUIN</name>
<accession>A0ABR3D5R2</accession>
<protein>
    <submittedName>
        <fullName evidence="1">Uncharacterized protein</fullName>
    </submittedName>
</protein>
<evidence type="ECO:0000313" key="2">
    <source>
        <dbReference type="Proteomes" id="UP001451303"/>
    </source>
</evidence>
<proteinExistence type="predicted"/>
<evidence type="ECO:0000313" key="1">
    <source>
        <dbReference type="EMBL" id="KAL0468053.1"/>
    </source>
</evidence>
<comment type="caution">
    <text evidence="1">The sequence shown here is derived from an EMBL/GenBank/DDBJ whole genome shotgun (WGS) entry which is preliminary data.</text>
</comment>
<sequence length="202" mass="22495">MDSLLYFESQLDVPETRGWWIAHCLDVTSTEPTNQRNLSSPSSHPFLKGSRTVTCPVPYQSVSLGGLGGLPMLPILTAEQQASFKRSSYVPMGSLQCRRNSPSTTPRNGHMLCLFTQQFHGGANCWLSDSALSFSAHTFRRRISVRGLADRYSTCDIYTALDAGKTFGEDETASSWRSYDVIRGPLLFVKLSWHLHCFAHDG</sequence>
<organism evidence="1 2">
    <name type="scientific">Neurospora intermedia</name>
    <dbReference type="NCBI Taxonomy" id="5142"/>
    <lineage>
        <taxon>Eukaryota</taxon>
        <taxon>Fungi</taxon>
        <taxon>Dikarya</taxon>
        <taxon>Ascomycota</taxon>
        <taxon>Pezizomycotina</taxon>
        <taxon>Sordariomycetes</taxon>
        <taxon>Sordariomycetidae</taxon>
        <taxon>Sordariales</taxon>
        <taxon>Sordariaceae</taxon>
        <taxon>Neurospora</taxon>
    </lineage>
</organism>
<reference evidence="1 2" key="1">
    <citation type="submission" date="2023-09" db="EMBL/GenBank/DDBJ databases">
        <title>Multi-omics analysis of a traditional fermented food reveals byproduct-associated fungal strains for waste-to-food upcycling.</title>
        <authorList>
            <consortium name="Lawrence Berkeley National Laboratory"/>
            <person name="Rekdal V.M."/>
            <person name="Villalobos-Escobedo J.M."/>
            <person name="Rodriguez-Valeron N."/>
            <person name="Garcia M.O."/>
            <person name="Vasquez D.P."/>
            <person name="Damayanti I."/>
            <person name="Sorensen P.M."/>
            <person name="Baidoo E.E."/>
            <person name="De Carvalho A.C."/>
            <person name="Riley R."/>
            <person name="Lipzen A."/>
            <person name="He G."/>
            <person name="Yan M."/>
            <person name="Haridas S."/>
            <person name="Daum C."/>
            <person name="Yoshinaga Y."/>
            <person name="Ng V."/>
            <person name="Grigoriev I.V."/>
            <person name="Munk R."/>
            <person name="Nuraida L."/>
            <person name="Wijaya C.H."/>
            <person name="Morales P.-C."/>
            <person name="Keasling J.D."/>
        </authorList>
    </citation>
    <scope>NUCLEOTIDE SEQUENCE [LARGE SCALE GENOMIC DNA]</scope>
    <source>
        <strain evidence="1 2">FGSC 2613</strain>
    </source>
</reference>
<dbReference type="EMBL" id="JAVLET010000008">
    <property type="protein sequence ID" value="KAL0468053.1"/>
    <property type="molecule type" value="Genomic_DNA"/>
</dbReference>
<dbReference type="Proteomes" id="UP001451303">
    <property type="component" value="Unassembled WGS sequence"/>
</dbReference>
<gene>
    <name evidence="1" type="ORF">QR685DRAFT_355908</name>
</gene>
<keyword evidence="2" id="KW-1185">Reference proteome</keyword>